<evidence type="ECO:0000259" key="7">
    <source>
        <dbReference type="Pfam" id="PF02272"/>
    </source>
</evidence>
<dbReference type="NCBIfam" id="TIGR00644">
    <property type="entry name" value="recJ"/>
    <property type="match status" value="1"/>
</dbReference>
<accession>A0ABZ0UTA4</accession>
<keyword evidence="3" id="KW-0540">Nuclease</keyword>
<evidence type="ECO:0000256" key="2">
    <source>
        <dbReference type="ARBA" id="ARBA00019841"/>
    </source>
</evidence>
<protein>
    <recommendedName>
        <fullName evidence="2">Single-stranded-DNA-specific exonuclease RecJ</fullName>
    </recommendedName>
</protein>
<reference evidence="9" key="1">
    <citation type="submission" date="2022-10" db="EMBL/GenBank/DDBJ databases">
        <title>Host association and intracellularity evolved multiple times independently in the Rickettsiales.</title>
        <authorList>
            <person name="Castelli M."/>
            <person name="Nardi T."/>
            <person name="Gammuto L."/>
            <person name="Bellinzona G."/>
            <person name="Sabaneyeva E."/>
            <person name="Potekhin A."/>
            <person name="Serra V."/>
            <person name="Petroni G."/>
            <person name="Sassera D."/>
        </authorList>
    </citation>
    <scope>NUCLEOTIDE SEQUENCE [LARGE SCALE GENOMIC DNA]</scope>
    <source>
        <strain evidence="9">US_Bl 11III1</strain>
    </source>
</reference>
<dbReference type="SUPFAM" id="SSF64182">
    <property type="entry name" value="DHH phosphoesterases"/>
    <property type="match status" value="1"/>
</dbReference>
<dbReference type="GO" id="GO:0004527">
    <property type="term" value="F:exonuclease activity"/>
    <property type="evidence" value="ECO:0007669"/>
    <property type="project" value="UniProtKB-KW"/>
</dbReference>
<dbReference type="PANTHER" id="PTHR30255">
    <property type="entry name" value="SINGLE-STRANDED-DNA-SPECIFIC EXONUCLEASE RECJ"/>
    <property type="match status" value="1"/>
</dbReference>
<evidence type="ECO:0000313" key="9">
    <source>
        <dbReference type="EMBL" id="WPX98160.1"/>
    </source>
</evidence>
<gene>
    <name evidence="9" type="ORF">Fokcrypt_00701</name>
</gene>
<evidence type="ECO:0000259" key="8">
    <source>
        <dbReference type="Pfam" id="PF17768"/>
    </source>
</evidence>
<dbReference type="InterPro" id="IPR051673">
    <property type="entry name" value="SSDNA_exonuclease_RecJ"/>
</dbReference>
<dbReference type="Pfam" id="PF17768">
    <property type="entry name" value="RecJ_OB"/>
    <property type="match status" value="1"/>
</dbReference>
<feature type="domain" description="DHHA1" evidence="7">
    <location>
        <begin position="373"/>
        <end position="470"/>
    </location>
</feature>
<dbReference type="InterPro" id="IPR001667">
    <property type="entry name" value="DDH_dom"/>
</dbReference>
<dbReference type="Proteomes" id="UP001325140">
    <property type="component" value="Chromosome"/>
</dbReference>
<dbReference type="InterPro" id="IPR004610">
    <property type="entry name" value="RecJ"/>
</dbReference>
<dbReference type="Gene3D" id="3.10.310.30">
    <property type="match status" value="1"/>
</dbReference>
<keyword evidence="4" id="KW-0378">Hydrolase</keyword>
<proteinExistence type="inferred from homology"/>
<dbReference type="PANTHER" id="PTHR30255:SF2">
    <property type="entry name" value="SINGLE-STRANDED-DNA-SPECIFIC EXONUCLEASE RECJ"/>
    <property type="match status" value="1"/>
</dbReference>
<comment type="similarity">
    <text evidence="1">Belongs to the RecJ family.</text>
</comment>
<sequence>MNRGDADIGQSVSNFTWLFKTQDEDVLRSIKKRNNVSEIVAKILVNRGYSEQEKIENLLQIKLSKVLPNPFFFRRMREVTNLLFDTIEKNEKIYIFTDYDTDGTSAAATLITFFHFIKYYNFAVYIPNRATEGYGPNNTAIIKMKDDGAKIIVYMDCGTNSVSQMSFANSLGMKCVILDHHNAEVMNDTNDETILINPNTHGENFPYKQICATTVVLIVVIALRAVMREKKYFQKINILEPDVTPLTAFAALGTVCDVIPLNPLNRALIVVGIKAMRNRKILGLSVILDYLKLGDRLSVFHIGYMIGPRLNAGGRMDTANIALSLLTAKTVESAKKAALTLEALNQERKVVESSIMYEILAEVAQSDDSSKRVVIIVKNNLPAGIMGILANRIKEYSKKTAIIISVDTSQEKIKGSIRSIDGINIVPMLIHAKQNGLLHDAGGHPMAGGFNASLHNLKNIINEFENFMNETKDYDIYSHKMKTLEIDATLSISALDEELVKEIRILEPFGAGYPYPRFLLQNAKIVRAIAIQDIHVSVTISTPFPRKQKNITCFLFRGAESKIGKFLMNNVGNIVDIVGVFKIEGHLGAKFSITIEDVSSFVRQGRTKLKRHQENIKYKNSRKINTLRVN</sequence>
<dbReference type="Pfam" id="PF02272">
    <property type="entry name" value="DHHA1"/>
    <property type="match status" value="1"/>
</dbReference>
<dbReference type="Pfam" id="PF01368">
    <property type="entry name" value="DHH"/>
    <property type="match status" value="1"/>
</dbReference>
<evidence type="ECO:0000256" key="1">
    <source>
        <dbReference type="ARBA" id="ARBA00005915"/>
    </source>
</evidence>
<name>A0ABZ0UTA4_9RICK</name>
<feature type="domain" description="DDH" evidence="6">
    <location>
        <begin position="92"/>
        <end position="227"/>
    </location>
</feature>
<dbReference type="InterPro" id="IPR038763">
    <property type="entry name" value="DHH_sf"/>
</dbReference>
<dbReference type="InterPro" id="IPR003156">
    <property type="entry name" value="DHHA1_dom"/>
</dbReference>
<dbReference type="InterPro" id="IPR041122">
    <property type="entry name" value="RecJ_OB"/>
</dbReference>
<keyword evidence="10" id="KW-1185">Reference proteome</keyword>
<evidence type="ECO:0000259" key="6">
    <source>
        <dbReference type="Pfam" id="PF01368"/>
    </source>
</evidence>
<organism evidence="9 10">
    <name type="scientific">Candidatus Fokinia crypta</name>
    <dbReference type="NCBI Taxonomy" id="1920990"/>
    <lineage>
        <taxon>Bacteria</taxon>
        <taxon>Pseudomonadati</taxon>
        <taxon>Pseudomonadota</taxon>
        <taxon>Alphaproteobacteria</taxon>
        <taxon>Rickettsiales</taxon>
        <taxon>Candidatus Midichloriaceae</taxon>
        <taxon>Candidatus Fokinia</taxon>
    </lineage>
</organism>
<evidence type="ECO:0000313" key="10">
    <source>
        <dbReference type="Proteomes" id="UP001325140"/>
    </source>
</evidence>
<dbReference type="Gene3D" id="3.90.1640.30">
    <property type="match status" value="1"/>
</dbReference>
<evidence type="ECO:0000256" key="5">
    <source>
        <dbReference type="ARBA" id="ARBA00022839"/>
    </source>
</evidence>
<evidence type="ECO:0000256" key="3">
    <source>
        <dbReference type="ARBA" id="ARBA00022722"/>
    </source>
</evidence>
<evidence type="ECO:0000256" key="4">
    <source>
        <dbReference type="ARBA" id="ARBA00022801"/>
    </source>
</evidence>
<dbReference type="EMBL" id="CP110343">
    <property type="protein sequence ID" value="WPX98160.1"/>
    <property type="molecule type" value="Genomic_DNA"/>
</dbReference>
<dbReference type="RefSeq" id="WP_323722131.1">
    <property type="nucleotide sequence ID" value="NZ_CP110343.1"/>
</dbReference>
<feature type="domain" description="RecJ OB" evidence="8">
    <location>
        <begin position="486"/>
        <end position="584"/>
    </location>
</feature>
<keyword evidence="5 9" id="KW-0269">Exonuclease</keyword>